<dbReference type="Proteomes" id="UP000054997">
    <property type="component" value="Unassembled WGS sequence"/>
</dbReference>
<dbReference type="AlphaFoldDB" id="A0A0W0VQP6"/>
<feature type="compositionally biased region" description="Basic and acidic residues" evidence="1">
    <location>
        <begin position="149"/>
        <end position="169"/>
    </location>
</feature>
<dbReference type="STRING" id="45068.Llon_0610"/>
<organism evidence="2 3">
    <name type="scientific">Legionella londiniensis</name>
    <dbReference type="NCBI Taxonomy" id="45068"/>
    <lineage>
        <taxon>Bacteria</taxon>
        <taxon>Pseudomonadati</taxon>
        <taxon>Pseudomonadota</taxon>
        <taxon>Gammaproteobacteria</taxon>
        <taxon>Legionellales</taxon>
        <taxon>Legionellaceae</taxon>
        <taxon>Legionella</taxon>
    </lineage>
</organism>
<comment type="caution">
    <text evidence="2">The sequence shown here is derived from an EMBL/GenBank/DDBJ whole genome shotgun (WGS) entry which is preliminary data.</text>
</comment>
<reference evidence="2 3" key="1">
    <citation type="submission" date="2015-11" db="EMBL/GenBank/DDBJ databases">
        <title>Genomic analysis of 38 Legionella species identifies large and diverse effector repertoires.</title>
        <authorList>
            <person name="Burstein D."/>
            <person name="Amaro F."/>
            <person name="Zusman T."/>
            <person name="Lifshitz Z."/>
            <person name="Cohen O."/>
            <person name="Gilbert J.A."/>
            <person name="Pupko T."/>
            <person name="Shuman H.A."/>
            <person name="Segal G."/>
        </authorList>
    </citation>
    <scope>NUCLEOTIDE SEQUENCE [LARGE SCALE GENOMIC DNA]</scope>
    <source>
        <strain evidence="2 3">ATCC 49505</strain>
    </source>
</reference>
<dbReference type="EMBL" id="LNYK01000010">
    <property type="protein sequence ID" value="KTD22392.1"/>
    <property type="molecule type" value="Genomic_DNA"/>
</dbReference>
<proteinExistence type="predicted"/>
<gene>
    <name evidence="2" type="ORF">Llon_0610</name>
</gene>
<protein>
    <submittedName>
        <fullName evidence="2">Uncharacterized protein</fullName>
    </submittedName>
</protein>
<evidence type="ECO:0000256" key="1">
    <source>
        <dbReference type="SAM" id="MobiDB-lite"/>
    </source>
</evidence>
<accession>A0A0W0VQP6</accession>
<feature type="region of interest" description="Disordered" evidence="1">
    <location>
        <begin position="137"/>
        <end position="175"/>
    </location>
</feature>
<evidence type="ECO:0000313" key="2">
    <source>
        <dbReference type="EMBL" id="KTD22392.1"/>
    </source>
</evidence>
<name>A0A0W0VQP6_9GAMM</name>
<dbReference type="PATRIC" id="fig|45068.5.peg.657"/>
<sequence length="175" mass="19365">MATFFGYEFNMPSLQNIFGAATSSSCARNAGRLNLGAQVLGSSLSIIPGSNIPAKFSQILISGFTSIRPETHVPERLLHILQALIAATEMGLEITLLFQNQQCHDLTYNICKAAYLTKLLYAGILTTGQVFSEISKDPYVPNTQDQEQQTEHSHNHKEQTNEAQHDENRTQVITI</sequence>
<keyword evidence="3" id="KW-1185">Reference proteome</keyword>
<evidence type="ECO:0000313" key="3">
    <source>
        <dbReference type="Proteomes" id="UP000054997"/>
    </source>
</evidence>